<dbReference type="Proteomes" id="UP000306980">
    <property type="component" value="Unassembled WGS sequence"/>
</dbReference>
<dbReference type="GO" id="GO:0006189">
    <property type="term" value="P:'de novo' IMP biosynthetic process"/>
    <property type="evidence" value="ECO:0007669"/>
    <property type="project" value="UniProtKB-UniRule"/>
</dbReference>
<dbReference type="FunFam" id="3.40.50.20:FF:000016">
    <property type="entry name" value="N5-carboxyaminoimidazole ribonucleotide synthase"/>
    <property type="match status" value="1"/>
</dbReference>
<protein>
    <recommendedName>
        <fullName evidence="5 6">N5-carboxyaminoimidazole ribonucleotide synthase</fullName>
        <shortName evidence="5 6">N5-CAIR synthase</shortName>
        <ecNumber evidence="5 6">6.3.4.18</ecNumber>
    </recommendedName>
    <alternativeName>
        <fullName evidence="5 6">5-(carboxyamino)imidazole ribonucleotide synthetase</fullName>
    </alternativeName>
</protein>
<dbReference type="SUPFAM" id="SSF51246">
    <property type="entry name" value="Rudiment single hybrid motif"/>
    <property type="match status" value="1"/>
</dbReference>
<dbReference type="InterPro" id="IPR011054">
    <property type="entry name" value="Rudment_hybrid_motif"/>
</dbReference>
<evidence type="ECO:0000313" key="8">
    <source>
        <dbReference type="EMBL" id="TMN22771.1"/>
    </source>
</evidence>
<dbReference type="RefSeq" id="WP_138603670.1">
    <property type="nucleotide sequence ID" value="NZ_VCIA01000001.1"/>
</dbReference>
<dbReference type="NCBIfam" id="TIGR01161">
    <property type="entry name" value="purK"/>
    <property type="match status" value="1"/>
</dbReference>
<keyword evidence="2 5" id="KW-0547">Nucleotide-binding</keyword>
<feature type="binding site" evidence="5">
    <location>
        <position position="216"/>
    </location>
    <ligand>
        <name>ATP</name>
        <dbReference type="ChEBI" id="CHEBI:30616"/>
    </ligand>
</feature>
<name>A0A5S3QNG6_9BACI</name>
<dbReference type="HAMAP" id="MF_01928">
    <property type="entry name" value="PurK"/>
    <property type="match status" value="1"/>
</dbReference>
<comment type="function">
    <text evidence="5">Catalyzes the ATP-dependent conversion of 5-aminoimidazole ribonucleotide (AIR) and HCO(3)(-) to N5-carboxyaminoimidazole ribonucleotide (N5-CAIR).</text>
</comment>
<dbReference type="PANTHER" id="PTHR11609:SF5">
    <property type="entry name" value="PHOSPHORIBOSYLAMINOIMIDAZOLE CARBOXYLASE"/>
    <property type="match status" value="1"/>
</dbReference>
<dbReference type="EMBL" id="VCIA01000001">
    <property type="protein sequence ID" value="TMN22771.1"/>
    <property type="molecule type" value="Genomic_DNA"/>
</dbReference>
<feature type="binding site" evidence="5">
    <location>
        <begin position="154"/>
        <end position="160"/>
    </location>
    <ligand>
        <name>ATP</name>
        <dbReference type="ChEBI" id="CHEBI:30616"/>
    </ligand>
</feature>
<dbReference type="InterPro" id="IPR013815">
    <property type="entry name" value="ATP_grasp_subdomain_1"/>
</dbReference>
<evidence type="ECO:0000256" key="6">
    <source>
        <dbReference type="RuleBase" id="RU361200"/>
    </source>
</evidence>
<comment type="caution">
    <text evidence="8">The sequence shown here is derived from an EMBL/GenBank/DDBJ whole genome shotgun (WGS) entry which is preliminary data.</text>
</comment>
<dbReference type="GO" id="GO:0004638">
    <property type="term" value="F:phosphoribosylaminoimidazole carboxylase activity"/>
    <property type="evidence" value="ECO:0007669"/>
    <property type="project" value="InterPro"/>
</dbReference>
<dbReference type="Pfam" id="PF02222">
    <property type="entry name" value="ATP-grasp"/>
    <property type="match status" value="1"/>
</dbReference>
<gene>
    <name evidence="5 6 8" type="primary">purK</name>
    <name evidence="8" type="ORF">FFL34_12190</name>
</gene>
<dbReference type="InterPro" id="IPR005875">
    <property type="entry name" value="PurK"/>
</dbReference>
<comment type="pathway">
    <text evidence="5 6">Purine metabolism; IMP biosynthesis via de novo pathway; 5-amino-1-(5-phospho-D-ribosyl)imidazole-4-carboxylate from 5-amino-1-(5-phospho-D-ribosyl)imidazole (N5-CAIR route): step 1/2.</text>
</comment>
<dbReference type="GO" id="GO:0046872">
    <property type="term" value="F:metal ion binding"/>
    <property type="evidence" value="ECO:0007669"/>
    <property type="project" value="InterPro"/>
</dbReference>
<comment type="subunit">
    <text evidence="5 6">Homodimer.</text>
</comment>
<dbReference type="SUPFAM" id="SSF56059">
    <property type="entry name" value="Glutathione synthetase ATP-binding domain-like"/>
    <property type="match status" value="1"/>
</dbReference>
<dbReference type="GO" id="GO:0034028">
    <property type="term" value="F:5-(carboxyamino)imidazole ribonucleotide synthase activity"/>
    <property type="evidence" value="ECO:0007669"/>
    <property type="project" value="UniProtKB-UniRule"/>
</dbReference>
<evidence type="ECO:0000256" key="5">
    <source>
        <dbReference type="HAMAP-Rule" id="MF_01928"/>
    </source>
</evidence>
<dbReference type="Pfam" id="PF22660">
    <property type="entry name" value="RS_preATP-grasp-like"/>
    <property type="match status" value="1"/>
</dbReference>
<keyword evidence="1 5" id="KW-0436">Ligase</keyword>
<accession>A0A5S3QNG6</accession>
<evidence type="ECO:0000256" key="4">
    <source>
        <dbReference type="ARBA" id="ARBA00022840"/>
    </source>
</evidence>
<dbReference type="PROSITE" id="PS50975">
    <property type="entry name" value="ATP_GRASP"/>
    <property type="match status" value="1"/>
</dbReference>
<dbReference type="NCBIfam" id="NF004676">
    <property type="entry name" value="PRK06019.1-2"/>
    <property type="match status" value="1"/>
</dbReference>
<dbReference type="OrthoDB" id="9804625at2"/>
<dbReference type="Gene3D" id="3.40.50.20">
    <property type="match status" value="1"/>
</dbReference>
<dbReference type="EC" id="6.3.4.18" evidence="5 6"/>
<dbReference type="InterPro" id="IPR016185">
    <property type="entry name" value="PreATP-grasp_dom_sf"/>
</dbReference>
<organism evidence="8 9">
    <name type="scientific">Lentibacillus cibarius</name>
    <dbReference type="NCBI Taxonomy" id="2583219"/>
    <lineage>
        <taxon>Bacteria</taxon>
        <taxon>Bacillati</taxon>
        <taxon>Bacillota</taxon>
        <taxon>Bacilli</taxon>
        <taxon>Bacillales</taxon>
        <taxon>Bacillaceae</taxon>
        <taxon>Lentibacillus</taxon>
    </lineage>
</organism>
<dbReference type="NCBIfam" id="NF004679">
    <property type="entry name" value="PRK06019.1-5"/>
    <property type="match status" value="1"/>
</dbReference>
<dbReference type="Pfam" id="PF17769">
    <property type="entry name" value="PurK_C"/>
    <property type="match status" value="1"/>
</dbReference>
<evidence type="ECO:0000256" key="1">
    <source>
        <dbReference type="ARBA" id="ARBA00022598"/>
    </source>
</evidence>
<dbReference type="InterPro" id="IPR003135">
    <property type="entry name" value="ATP-grasp_carboxylate-amine"/>
</dbReference>
<dbReference type="AlphaFoldDB" id="A0A5S3QNG6"/>
<dbReference type="Gene3D" id="3.30.470.20">
    <property type="entry name" value="ATP-grasp fold, B domain"/>
    <property type="match status" value="1"/>
</dbReference>
<feature type="binding site" evidence="5">
    <location>
        <begin position="185"/>
        <end position="188"/>
    </location>
    <ligand>
        <name>ATP</name>
        <dbReference type="ChEBI" id="CHEBI:30616"/>
    </ligand>
</feature>
<comment type="catalytic activity">
    <reaction evidence="5 6">
        <text>5-amino-1-(5-phospho-beta-D-ribosyl)imidazole + hydrogencarbonate + ATP = 5-carboxyamino-1-(5-phospho-D-ribosyl)imidazole + ADP + phosphate + 2 H(+)</text>
        <dbReference type="Rhea" id="RHEA:19317"/>
        <dbReference type="ChEBI" id="CHEBI:15378"/>
        <dbReference type="ChEBI" id="CHEBI:17544"/>
        <dbReference type="ChEBI" id="CHEBI:30616"/>
        <dbReference type="ChEBI" id="CHEBI:43474"/>
        <dbReference type="ChEBI" id="CHEBI:58730"/>
        <dbReference type="ChEBI" id="CHEBI:137981"/>
        <dbReference type="ChEBI" id="CHEBI:456216"/>
        <dbReference type="EC" id="6.3.4.18"/>
    </reaction>
</comment>
<evidence type="ECO:0000313" key="9">
    <source>
        <dbReference type="Proteomes" id="UP000306980"/>
    </source>
</evidence>
<dbReference type="SUPFAM" id="SSF52440">
    <property type="entry name" value="PreATP-grasp domain"/>
    <property type="match status" value="1"/>
</dbReference>
<comment type="function">
    <text evidence="6">Catalyzes the ATP-dependent conversion of 5-aminoimidazole ribonucleotide (AIR) and HCO(3)- to N5-carboxyaminoimidazole ribonucleotide (N5-CAIR).</text>
</comment>
<reference evidence="8 9" key="1">
    <citation type="submission" date="2019-05" db="EMBL/GenBank/DDBJ databases">
        <title>Genomic analysis of Lentibacillus sp. NKC220-2.</title>
        <authorList>
            <person name="Oh Y.J."/>
        </authorList>
    </citation>
    <scope>NUCLEOTIDE SEQUENCE [LARGE SCALE GENOMIC DNA]</scope>
    <source>
        <strain evidence="8 9">NKC220-2</strain>
    </source>
</reference>
<sequence length="376" mass="41445">MLKNNVILPPQTIGIIGGGQLGRMMALAAKYMGYRVAVLDPTPDCPTAQVADKQVTAAYDDQAGVEKLMEMSAVITYEFENVDVNAAEFLSQKGKLPQGSTALAVTQNREREKTMMQESGLPVPAFSIVTNASECETALELIQLPAVMKTLSGGYDGKGQHKLTTKSDIPEAMTFADEHDASIIEEWIPFDKEISVVFTRGQSGEVTFFPIGENEHRKQILYKTTVPASINETIYNKALEAARVIADKLEVIGTFAVEMFVKGDDVYVNEMAPRPHNSGHYTIEGCNVSQFLQHIRAVCGLPLLPVKLLHPTVMVNLLGEEAGNALAKRSIWQHGFVHFYGKETVKAKRKMGHITFTGETLDEVNHRIAAYEEEEE</sequence>
<dbReference type="UniPathway" id="UPA00074">
    <property type="reaction ID" value="UER00942"/>
</dbReference>
<feature type="binding site" evidence="5">
    <location>
        <position position="193"/>
    </location>
    <ligand>
        <name>ATP</name>
        <dbReference type="ChEBI" id="CHEBI:30616"/>
    </ligand>
</feature>
<dbReference type="InterPro" id="IPR011761">
    <property type="entry name" value="ATP-grasp"/>
</dbReference>
<dbReference type="InterPro" id="IPR040686">
    <property type="entry name" value="PurK_C"/>
</dbReference>
<dbReference type="Gene3D" id="3.30.1490.20">
    <property type="entry name" value="ATP-grasp fold, A domain"/>
    <property type="match status" value="1"/>
</dbReference>
<evidence type="ECO:0000259" key="7">
    <source>
        <dbReference type="PROSITE" id="PS50975"/>
    </source>
</evidence>
<evidence type="ECO:0000256" key="3">
    <source>
        <dbReference type="ARBA" id="ARBA00022755"/>
    </source>
</evidence>
<evidence type="ECO:0000256" key="2">
    <source>
        <dbReference type="ARBA" id="ARBA00022741"/>
    </source>
</evidence>
<comment type="similarity">
    <text evidence="5 6">Belongs to the PurK/PurT family.</text>
</comment>
<dbReference type="GO" id="GO:0005524">
    <property type="term" value="F:ATP binding"/>
    <property type="evidence" value="ECO:0007669"/>
    <property type="project" value="UniProtKB-UniRule"/>
</dbReference>
<feature type="domain" description="ATP-grasp" evidence="7">
    <location>
        <begin position="113"/>
        <end position="299"/>
    </location>
</feature>
<keyword evidence="4 5" id="KW-0067">ATP-binding</keyword>
<proteinExistence type="inferred from homology"/>
<dbReference type="InterPro" id="IPR054350">
    <property type="entry name" value="PurT/PurK_preATP-grasp"/>
</dbReference>
<feature type="binding site" evidence="5">
    <location>
        <begin position="269"/>
        <end position="270"/>
    </location>
    <ligand>
        <name>ATP</name>
        <dbReference type="ChEBI" id="CHEBI:30616"/>
    </ligand>
</feature>
<dbReference type="NCBIfam" id="NF004675">
    <property type="entry name" value="PRK06019.1-1"/>
    <property type="match status" value="1"/>
</dbReference>
<feature type="binding site" evidence="5">
    <location>
        <position position="109"/>
    </location>
    <ligand>
        <name>ATP</name>
        <dbReference type="ChEBI" id="CHEBI:30616"/>
    </ligand>
</feature>
<dbReference type="PANTHER" id="PTHR11609">
    <property type="entry name" value="PURINE BIOSYNTHESIS PROTEIN 6/7, PUR6/7"/>
    <property type="match status" value="1"/>
</dbReference>
<keyword evidence="3 5" id="KW-0658">Purine biosynthesis</keyword>
<dbReference type="GO" id="GO:0005829">
    <property type="term" value="C:cytosol"/>
    <property type="evidence" value="ECO:0007669"/>
    <property type="project" value="TreeGrafter"/>
</dbReference>
<feature type="binding site" evidence="5">
    <location>
        <position position="149"/>
    </location>
    <ligand>
        <name>ATP</name>
        <dbReference type="ChEBI" id="CHEBI:30616"/>
    </ligand>
</feature>